<evidence type="ECO:0000256" key="5">
    <source>
        <dbReference type="ARBA" id="ARBA00022723"/>
    </source>
</evidence>
<dbReference type="InterPro" id="IPR046457">
    <property type="entry name" value="PMI_typeI_cat"/>
</dbReference>
<keyword evidence="7 10" id="KW-0413">Isomerase</keyword>
<dbReference type="InterPro" id="IPR018050">
    <property type="entry name" value="Pmannose_isomerase-type1_CS"/>
</dbReference>
<dbReference type="NCBIfam" id="TIGR00218">
    <property type="entry name" value="manA"/>
    <property type="match status" value="1"/>
</dbReference>
<dbReference type="UniPathway" id="UPA00126">
    <property type="reaction ID" value="UER00423"/>
</dbReference>
<dbReference type="STRING" id="77586.A0A0D9XTV8"/>
<dbReference type="CDD" id="cd07011">
    <property type="entry name" value="cupin_PMI_type_I_N"/>
    <property type="match status" value="1"/>
</dbReference>
<feature type="domain" description="Phosphomannose isomerase type I helical insertion" evidence="14">
    <location>
        <begin position="209"/>
        <end position="294"/>
    </location>
</feature>
<evidence type="ECO:0000259" key="12">
    <source>
        <dbReference type="Pfam" id="PF01238"/>
    </source>
</evidence>
<comment type="catalytic activity">
    <reaction evidence="1 10">
        <text>D-mannose 6-phosphate = D-fructose 6-phosphate</text>
        <dbReference type="Rhea" id="RHEA:12356"/>
        <dbReference type="ChEBI" id="CHEBI:58735"/>
        <dbReference type="ChEBI" id="CHEBI:61527"/>
        <dbReference type="EC" id="5.3.1.8"/>
    </reaction>
</comment>
<dbReference type="Gene3D" id="1.10.441.10">
    <property type="entry name" value="Phosphomannose Isomerase, domain 2"/>
    <property type="match status" value="1"/>
</dbReference>
<dbReference type="AlphaFoldDB" id="A0A0D9XTV8"/>
<keyword evidence="6 9" id="KW-0862">Zinc</keyword>
<dbReference type="GO" id="GO:0005829">
    <property type="term" value="C:cytosol"/>
    <property type="evidence" value="ECO:0007669"/>
    <property type="project" value="TreeGrafter"/>
</dbReference>
<dbReference type="PRINTS" id="PR00714">
    <property type="entry name" value="MAN6PISMRASE"/>
</dbReference>
<dbReference type="Proteomes" id="UP000032180">
    <property type="component" value="Chromosome 11"/>
</dbReference>
<dbReference type="InterPro" id="IPR011051">
    <property type="entry name" value="RmlC_Cupin_sf"/>
</dbReference>
<dbReference type="PANTHER" id="PTHR10309">
    <property type="entry name" value="MANNOSE-6-PHOSPHATE ISOMERASE"/>
    <property type="match status" value="1"/>
</dbReference>
<evidence type="ECO:0000256" key="10">
    <source>
        <dbReference type="RuleBase" id="RU000611"/>
    </source>
</evidence>
<dbReference type="Pfam" id="PF20512">
    <property type="entry name" value="PMI_typeI_hel"/>
    <property type="match status" value="1"/>
</dbReference>
<dbReference type="GO" id="GO:0046686">
    <property type="term" value="P:response to cadmium ion"/>
    <property type="evidence" value="ECO:0007669"/>
    <property type="project" value="UniProtKB-ARBA"/>
</dbReference>
<feature type="domain" description="Phosphomannose isomerase type I catalytic" evidence="13">
    <location>
        <begin position="48"/>
        <end position="190"/>
    </location>
</feature>
<reference evidence="15" key="3">
    <citation type="submission" date="2015-04" db="UniProtKB">
        <authorList>
            <consortium name="EnsemblPlants"/>
        </authorList>
    </citation>
    <scope>IDENTIFICATION</scope>
</reference>
<evidence type="ECO:0000256" key="1">
    <source>
        <dbReference type="ARBA" id="ARBA00000757"/>
    </source>
</evidence>
<feature type="binding site" evidence="9">
    <location>
        <position position="151"/>
    </location>
    <ligand>
        <name>Zn(2+)</name>
        <dbReference type="ChEBI" id="CHEBI:29105"/>
    </ligand>
</feature>
<dbReference type="Pfam" id="PF01238">
    <property type="entry name" value="PMI_typeI_C"/>
    <property type="match status" value="1"/>
</dbReference>
<dbReference type="PROSITE" id="PS00966">
    <property type="entry name" value="PMI_I_2"/>
    <property type="match status" value="1"/>
</dbReference>
<dbReference type="EC" id="5.3.1.8" evidence="4 10"/>
<dbReference type="InterPro" id="IPR016305">
    <property type="entry name" value="Mannose-6-P_Isomerase"/>
</dbReference>
<dbReference type="Gramene" id="LPERR11G15360.1">
    <property type="protein sequence ID" value="LPERR11G15360.1"/>
    <property type="gene ID" value="LPERR11G15360"/>
</dbReference>
<evidence type="ECO:0000256" key="7">
    <source>
        <dbReference type="ARBA" id="ARBA00023235"/>
    </source>
</evidence>
<dbReference type="GO" id="GO:0033591">
    <property type="term" value="P:response to L-ascorbic acid"/>
    <property type="evidence" value="ECO:0007669"/>
    <property type="project" value="UniProtKB-ARBA"/>
</dbReference>
<evidence type="ECO:0000256" key="6">
    <source>
        <dbReference type="ARBA" id="ARBA00022833"/>
    </source>
</evidence>
<dbReference type="GO" id="GO:0005975">
    <property type="term" value="P:carbohydrate metabolic process"/>
    <property type="evidence" value="ECO:0007669"/>
    <property type="project" value="InterPro"/>
</dbReference>
<feature type="binding site" evidence="9">
    <location>
        <position position="176"/>
    </location>
    <ligand>
        <name>Zn(2+)</name>
        <dbReference type="ChEBI" id="CHEBI:29105"/>
    </ligand>
</feature>
<dbReference type="InterPro" id="IPR046456">
    <property type="entry name" value="PMI_typeI_C"/>
</dbReference>
<protein>
    <recommendedName>
        <fullName evidence="4 10">Mannose-6-phosphate isomerase</fullName>
        <ecNumber evidence="4 10">5.3.1.8</ecNumber>
    </recommendedName>
</protein>
<evidence type="ECO:0000256" key="9">
    <source>
        <dbReference type="PIRSR" id="PIRSR001480-2"/>
    </source>
</evidence>
<dbReference type="HOGENOM" id="CLU_026967_0_0_1"/>
<accession>A0A0D9XTV8</accession>
<dbReference type="Gene3D" id="2.60.120.10">
    <property type="entry name" value="Jelly Rolls"/>
    <property type="match status" value="2"/>
</dbReference>
<evidence type="ECO:0000259" key="14">
    <source>
        <dbReference type="Pfam" id="PF20512"/>
    </source>
</evidence>
<feature type="binding site" evidence="9">
    <location>
        <position position="314"/>
    </location>
    <ligand>
        <name>Zn(2+)</name>
        <dbReference type="ChEBI" id="CHEBI:29105"/>
    </ligand>
</feature>
<feature type="active site" evidence="8">
    <location>
        <position position="333"/>
    </location>
</feature>
<dbReference type="FunFam" id="2.60.120.10:FF:000044">
    <property type="entry name" value="Mannose-6-phosphate isomerase"/>
    <property type="match status" value="1"/>
</dbReference>
<dbReference type="GO" id="GO:0009298">
    <property type="term" value="P:GDP-mannose biosynthetic process"/>
    <property type="evidence" value="ECO:0007669"/>
    <property type="project" value="UniProtKB-UniPathway"/>
</dbReference>
<evidence type="ECO:0000256" key="8">
    <source>
        <dbReference type="PIRSR" id="PIRSR001480-1"/>
    </source>
</evidence>
<organism evidence="15 16">
    <name type="scientific">Leersia perrieri</name>
    <dbReference type="NCBI Taxonomy" id="77586"/>
    <lineage>
        <taxon>Eukaryota</taxon>
        <taxon>Viridiplantae</taxon>
        <taxon>Streptophyta</taxon>
        <taxon>Embryophyta</taxon>
        <taxon>Tracheophyta</taxon>
        <taxon>Spermatophyta</taxon>
        <taxon>Magnoliopsida</taxon>
        <taxon>Liliopsida</taxon>
        <taxon>Poales</taxon>
        <taxon>Poaceae</taxon>
        <taxon>BOP clade</taxon>
        <taxon>Oryzoideae</taxon>
        <taxon>Oryzeae</taxon>
        <taxon>Oryzinae</taxon>
        <taxon>Leersia</taxon>
    </lineage>
</organism>
<evidence type="ECO:0000256" key="2">
    <source>
        <dbReference type="ARBA" id="ARBA00004666"/>
    </source>
</evidence>
<proteinExistence type="inferred from homology"/>
<dbReference type="Pfam" id="PF20511">
    <property type="entry name" value="PMI_typeI_cat"/>
    <property type="match status" value="1"/>
</dbReference>
<reference evidence="16" key="2">
    <citation type="submission" date="2013-12" db="EMBL/GenBank/DDBJ databases">
        <authorList>
            <person name="Yu Y."/>
            <person name="Lee S."/>
            <person name="de Baynast K."/>
            <person name="Wissotski M."/>
            <person name="Liu L."/>
            <person name="Talag J."/>
            <person name="Goicoechea J."/>
            <person name="Angelova A."/>
            <person name="Jetty R."/>
            <person name="Kudrna D."/>
            <person name="Golser W."/>
            <person name="Rivera L."/>
            <person name="Zhang J."/>
            <person name="Wing R."/>
        </authorList>
    </citation>
    <scope>NUCLEOTIDE SEQUENCE</scope>
</reference>
<evidence type="ECO:0000259" key="13">
    <source>
        <dbReference type="Pfam" id="PF20511"/>
    </source>
</evidence>
<feature type="binding site" evidence="9">
    <location>
        <position position="149"/>
    </location>
    <ligand>
        <name>Zn(2+)</name>
        <dbReference type="ChEBI" id="CHEBI:29105"/>
    </ligand>
</feature>
<evidence type="ECO:0000313" key="16">
    <source>
        <dbReference type="Proteomes" id="UP000032180"/>
    </source>
</evidence>
<dbReference type="GO" id="GO:0008270">
    <property type="term" value="F:zinc ion binding"/>
    <property type="evidence" value="ECO:0007669"/>
    <property type="project" value="InterPro"/>
</dbReference>
<dbReference type="EnsemblPlants" id="LPERR11G15360.1">
    <property type="protein sequence ID" value="LPERR11G15360.1"/>
    <property type="gene ID" value="LPERR11G15360"/>
</dbReference>
<name>A0A0D9XTV8_9ORYZ</name>
<dbReference type="InterPro" id="IPR014710">
    <property type="entry name" value="RmlC-like_jellyroll"/>
</dbReference>
<dbReference type="FunFam" id="1.10.441.10:FF:000001">
    <property type="entry name" value="Mannose-6-phosphate isomerase"/>
    <property type="match status" value="1"/>
</dbReference>
<dbReference type="GO" id="GO:0004476">
    <property type="term" value="F:mannose-6-phosphate isomerase activity"/>
    <property type="evidence" value="ECO:0007669"/>
    <property type="project" value="UniProtKB-EC"/>
</dbReference>
<dbReference type="PROSITE" id="PS00965">
    <property type="entry name" value="PMI_I_1"/>
    <property type="match status" value="1"/>
</dbReference>
<evidence type="ECO:0000313" key="15">
    <source>
        <dbReference type="EnsemblPlants" id="LPERR11G15360.1"/>
    </source>
</evidence>
<evidence type="ECO:0000256" key="4">
    <source>
        <dbReference type="ARBA" id="ARBA00011956"/>
    </source>
</evidence>
<sequence>MASSTTASSSQIALTLGPLGLNLLIPTPTSTTTTSDDDLDASSSSLPVLRLTGAVQHYDWGRPPSSTSSSLVARLAGAAATDTRPYAEFWMGTHPSAPSSVAASGESLREWLTRRGPSAILGKGVAARWGGDLPFLFKVLSVAKALSIQAHPDEDLAAALHALRPSTYRDANHKPEMALAVSEFRALCGFVSVQELKDVLRTVPEVQELVGKEEAAKLMGAKEHDEGIGVRSYLQSAFTKLMTASKETVSEAVLKLKSRLNIESKVRTLTKKEQLVLSLEMQYPEDVGVLAAFFFNYVKLNPGEALYIGANEPHAYLSGECVECMATSDNVVRAGLTPKYRDVQTLCSMLTYKQNFPEILRGVSVQEHVTRYTPPSEEFEVDRCLLPSGKSVTMSPVPGPSIFLVMTGEGKIEADSMLDEGKAKEGDVFFVPAHTEVRILGSGPGCMQLYRAGVNSRFFS</sequence>
<keyword evidence="5 9" id="KW-0479">Metal-binding</keyword>
<dbReference type="PIRSF" id="PIRSF001480">
    <property type="entry name" value="Mannose-6-phosphate_isomerase"/>
    <property type="match status" value="1"/>
</dbReference>
<feature type="domain" description="Phosphomannose isomerase type I C-terminal" evidence="12">
    <location>
        <begin position="372"/>
        <end position="416"/>
    </location>
</feature>
<evidence type="ECO:0000256" key="3">
    <source>
        <dbReference type="ARBA" id="ARBA00010772"/>
    </source>
</evidence>
<evidence type="ECO:0000256" key="11">
    <source>
        <dbReference type="RuleBase" id="RU004189"/>
    </source>
</evidence>
<dbReference type="PANTHER" id="PTHR10309:SF7">
    <property type="entry name" value="MANNOSE-6-PHOSPHATE ISOMERASE"/>
    <property type="match status" value="1"/>
</dbReference>
<comment type="pathway">
    <text evidence="2">Nucleotide-sugar biosynthesis; GDP-alpha-D-mannose biosynthesis; alpha-D-mannose 1-phosphate from D-fructose 6-phosphate: step 1/2.</text>
</comment>
<dbReference type="InterPro" id="IPR046458">
    <property type="entry name" value="PMI_typeI_hel"/>
</dbReference>
<dbReference type="SUPFAM" id="SSF51182">
    <property type="entry name" value="RmlC-like cupins"/>
    <property type="match status" value="1"/>
</dbReference>
<reference evidence="15 16" key="1">
    <citation type="submission" date="2012-08" db="EMBL/GenBank/DDBJ databases">
        <title>Oryza genome evolution.</title>
        <authorList>
            <person name="Wing R.A."/>
        </authorList>
    </citation>
    <scope>NUCLEOTIDE SEQUENCE</scope>
</reference>
<dbReference type="InterPro" id="IPR001250">
    <property type="entry name" value="Man6P_Isoase-1"/>
</dbReference>
<comment type="similarity">
    <text evidence="3 11">Belongs to the mannose-6-phosphate isomerase type 1 family.</text>
</comment>
<keyword evidence="16" id="KW-1185">Reference proteome</keyword>
<dbReference type="GO" id="GO:0010043">
    <property type="term" value="P:response to zinc ion"/>
    <property type="evidence" value="ECO:0007669"/>
    <property type="project" value="UniProtKB-ARBA"/>
</dbReference>
<dbReference type="eggNOG" id="KOG2757">
    <property type="taxonomic scope" value="Eukaryota"/>
</dbReference>
<comment type="cofactor">
    <cofactor evidence="9 10">
        <name>Zn(2+)</name>
        <dbReference type="ChEBI" id="CHEBI:29105"/>
    </cofactor>
    <text evidence="9 10">Binds 1 zinc ion per subunit.</text>
</comment>